<evidence type="ECO:0000313" key="3">
    <source>
        <dbReference type="Proteomes" id="UP001374535"/>
    </source>
</evidence>
<dbReference type="AlphaFoldDB" id="A0AAQ3RWU2"/>
<sequence>MQFTLTAAITRDPTATNAAHRSSATNSHIRRRAINAVVGSTPSSRSSGKAHQLPPGRIDAKSPTRFAKRGPCWHRDFGAMVRKVLEPAGGNEEKKWIWDLVEM</sequence>
<proteinExistence type="predicted"/>
<feature type="region of interest" description="Disordered" evidence="1">
    <location>
        <begin position="37"/>
        <end position="65"/>
    </location>
</feature>
<evidence type="ECO:0000313" key="2">
    <source>
        <dbReference type="EMBL" id="WVZ07504.1"/>
    </source>
</evidence>
<dbReference type="EMBL" id="CP144695">
    <property type="protein sequence ID" value="WVZ07504.1"/>
    <property type="molecule type" value="Genomic_DNA"/>
</dbReference>
<keyword evidence="3" id="KW-1185">Reference proteome</keyword>
<accession>A0AAQ3RWU2</accession>
<name>A0AAQ3RWU2_VIGMU</name>
<protein>
    <submittedName>
        <fullName evidence="2">Uncharacterized protein</fullName>
    </submittedName>
</protein>
<dbReference type="Proteomes" id="UP001374535">
    <property type="component" value="Chromosome 6"/>
</dbReference>
<gene>
    <name evidence="2" type="ORF">V8G54_020850</name>
</gene>
<organism evidence="2 3">
    <name type="scientific">Vigna mungo</name>
    <name type="common">Black gram</name>
    <name type="synonym">Phaseolus mungo</name>
    <dbReference type="NCBI Taxonomy" id="3915"/>
    <lineage>
        <taxon>Eukaryota</taxon>
        <taxon>Viridiplantae</taxon>
        <taxon>Streptophyta</taxon>
        <taxon>Embryophyta</taxon>
        <taxon>Tracheophyta</taxon>
        <taxon>Spermatophyta</taxon>
        <taxon>Magnoliopsida</taxon>
        <taxon>eudicotyledons</taxon>
        <taxon>Gunneridae</taxon>
        <taxon>Pentapetalae</taxon>
        <taxon>rosids</taxon>
        <taxon>fabids</taxon>
        <taxon>Fabales</taxon>
        <taxon>Fabaceae</taxon>
        <taxon>Papilionoideae</taxon>
        <taxon>50 kb inversion clade</taxon>
        <taxon>NPAAA clade</taxon>
        <taxon>indigoferoid/millettioid clade</taxon>
        <taxon>Phaseoleae</taxon>
        <taxon>Vigna</taxon>
    </lineage>
</organism>
<reference evidence="2 3" key="1">
    <citation type="journal article" date="2023" name="Life. Sci Alliance">
        <title>Evolutionary insights into 3D genome organization and epigenetic landscape of Vigna mungo.</title>
        <authorList>
            <person name="Junaid A."/>
            <person name="Singh B."/>
            <person name="Bhatia S."/>
        </authorList>
    </citation>
    <scope>NUCLEOTIDE SEQUENCE [LARGE SCALE GENOMIC DNA]</scope>
    <source>
        <strain evidence="2">Urdbean</strain>
    </source>
</reference>
<evidence type="ECO:0000256" key="1">
    <source>
        <dbReference type="SAM" id="MobiDB-lite"/>
    </source>
</evidence>
<feature type="compositionally biased region" description="Polar residues" evidence="1">
    <location>
        <begin position="38"/>
        <end position="49"/>
    </location>
</feature>